<accession>A0A433TSD7</accession>
<sequence length="599" mass="68295">MVRKGEDVAEEVGEARTTPVYRGPSSVFEPCEHFMDPYTWHGPNKPLLQGHYSVKVQSTESVHMVVDGCYQKHMDAASWTKGLDLQAPRPHIMAGTFSSVNFRNVIVSRAMAWTLVASLPLSEQQSSSFERQAVLLNLMVQRIFWDTSGMMGFLPTVPPRKSLECPSCKVNKTIHGIGLAQLDKFSNWRCKPSNNLIQCFQQLYEDTSSHNETNLGSQGAVILDAWLNIFSSHRFPTTTRVPLTAARLAEKHIGIHAQLTAAKSMHAVSPNSSIPHNVFANVCKTEEGKMYSARIPVQHPISDILLVVIFNFPWLVAHIPTLEYIYGRHFRHVLYCAESTMDFQKLYASRFPANPVNFMEIPHRAGYWSYDCMAAAIRTGYQVAGYLQISDDVILNVWNLHGLPRGMPWFQANLRVAHIDRKVVPDLWVNKGWWPWMLFCGQPAAVRVYERLRVLRAMPGIGERVTTFLQNLHTVTDCDRCLTYEASDIFYVPAKIASDFTFFSDIFSQTQVFLEIAIPTILTGLAKDTGIYRMRGSYLWFQDRLRYSDVYTQFDHFYHAWKFSKFSDPDQAKFFCNEVLSRIDGDLLAHKTTNASHDP</sequence>
<dbReference type="OrthoDB" id="6019889at2759"/>
<proteinExistence type="predicted"/>
<dbReference type="InterPro" id="IPR005049">
    <property type="entry name" value="STL-like"/>
</dbReference>
<reference evidence="1 2" key="1">
    <citation type="submission" date="2019-01" db="EMBL/GenBank/DDBJ databases">
        <title>A draft genome assembly of the solar-powered sea slug Elysia chlorotica.</title>
        <authorList>
            <person name="Cai H."/>
            <person name="Li Q."/>
            <person name="Fang X."/>
            <person name="Li J."/>
            <person name="Curtis N.E."/>
            <person name="Altenburger A."/>
            <person name="Shibata T."/>
            <person name="Feng M."/>
            <person name="Maeda T."/>
            <person name="Schwartz J.A."/>
            <person name="Shigenobu S."/>
            <person name="Lundholm N."/>
            <person name="Nishiyama T."/>
            <person name="Yang H."/>
            <person name="Hasebe M."/>
            <person name="Li S."/>
            <person name="Pierce S.K."/>
            <person name="Wang J."/>
        </authorList>
    </citation>
    <scope>NUCLEOTIDE SEQUENCE [LARGE SCALE GENOMIC DNA]</scope>
    <source>
        <strain evidence="1">EC2010</strain>
        <tissue evidence="1">Whole organism of an adult</tissue>
    </source>
</reference>
<comment type="caution">
    <text evidence="1">The sequence shown here is derived from an EMBL/GenBank/DDBJ whole genome shotgun (WGS) entry which is preliminary data.</text>
</comment>
<gene>
    <name evidence="1" type="ORF">EGW08_007763</name>
</gene>
<organism evidence="1 2">
    <name type="scientific">Elysia chlorotica</name>
    <name type="common">Eastern emerald elysia</name>
    <name type="synonym">Sea slug</name>
    <dbReference type="NCBI Taxonomy" id="188477"/>
    <lineage>
        <taxon>Eukaryota</taxon>
        <taxon>Metazoa</taxon>
        <taxon>Spiralia</taxon>
        <taxon>Lophotrochozoa</taxon>
        <taxon>Mollusca</taxon>
        <taxon>Gastropoda</taxon>
        <taxon>Heterobranchia</taxon>
        <taxon>Euthyneura</taxon>
        <taxon>Panpulmonata</taxon>
        <taxon>Sacoglossa</taxon>
        <taxon>Placobranchoidea</taxon>
        <taxon>Plakobranchidae</taxon>
        <taxon>Elysia</taxon>
    </lineage>
</organism>
<keyword evidence="2" id="KW-1185">Reference proteome</keyword>
<dbReference type="AlphaFoldDB" id="A0A433TSD7"/>
<evidence type="ECO:0000313" key="1">
    <source>
        <dbReference type="EMBL" id="RUS84467.1"/>
    </source>
</evidence>
<evidence type="ECO:0000313" key="2">
    <source>
        <dbReference type="Proteomes" id="UP000271974"/>
    </source>
</evidence>
<dbReference type="STRING" id="188477.A0A433TSD7"/>
<dbReference type="PANTHER" id="PTHR31362:SF0">
    <property type="entry name" value="EXOSTOSIN DOMAIN-CONTAINING PROTEIN-RELATED"/>
    <property type="match status" value="1"/>
</dbReference>
<dbReference type="Proteomes" id="UP000271974">
    <property type="component" value="Unassembled WGS sequence"/>
</dbReference>
<dbReference type="Pfam" id="PF03385">
    <property type="entry name" value="STELLO"/>
    <property type="match status" value="1"/>
</dbReference>
<dbReference type="PANTHER" id="PTHR31362">
    <property type="entry name" value="GLYCOSYLTRANSFERASE STELLO1-RELATED"/>
    <property type="match status" value="1"/>
</dbReference>
<name>A0A433TSD7_ELYCH</name>
<dbReference type="EMBL" id="RQTK01000204">
    <property type="protein sequence ID" value="RUS84467.1"/>
    <property type="molecule type" value="Genomic_DNA"/>
</dbReference>
<protein>
    <submittedName>
        <fullName evidence="1">Uncharacterized protein</fullName>
    </submittedName>
</protein>